<evidence type="ECO:0000313" key="3">
    <source>
        <dbReference type="Proteomes" id="UP001159257"/>
    </source>
</evidence>
<dbReference type="InterPro" id="IPR002539">
    <property type="entry name" value="MaoC-like_dom"/>
</dbReference>
<name>A0ABY1RYP1_9GAMM</name>
<keyword evidence="3" id="KW-1185">Reference proteome</keyword>
<dbReference type="Pfam" id="PF01575">
    <property type="entry name" value="MaoC_dehydratas"/>
    <property type="match status" value="1"/>
</dbReference>
<dbReference type="InterPro" id="IPR029069">
    <property type="entry name" value="HotDog_dom_sf"/>
</dbReference>
<comment type="caution">
    <text evidence="2">The sequence shown here is derived from an EMBL/GenBank/DDBJ whole genome shotgun (WGS) entry which is preliminary data.</text>
</comment>
<dbReference type="RefSeq" id="WP_239039663.1">
    <property type="nucleotide sequence ID" value="NZ_BAAAEY010000001.1"/>
</dbReference>
<evidence type="ECO:0000313" key="2">
    <source>
        <dbReference type="EMBL" id="SMR73433.1"/>
    </source>
</evidence>
<organism evidence="2 3">
    <name type="scientific">Marinobacterium sediminicola</name>
    <dbReference type="NCBI Taxonomy" id="518898"/>
    <lineage>
        <taxon>Bacteria</taxon>
        <taxon>Pseudomonadati</taxon>
        <taxon>Pseudomonadota</taxon>
        <taxon>Gammaproteobacteria</taxon>
        <taxon>Oceanospirillales</taxon>
        <taxon>Oceanospirillaceae</taxon>
        <taxon>Marinobacterium</taxon>
    </lineage>
</organism>
<evidence type="ECO:0000259" key="1">
    <source>
        <dbReference type="Pfam" id="PF01575"/>
    </source>
</evidence>
<proteinExistence type="predicted"/>
<dbReference type="Proteomes" id="UP001159257">
    <property type="component" value="Unassembled WGS sequence"/>
</dbReference>
<protein>
    <submittedName>
        <fullName evidence="2">3-hydroxybutyryl-CoA dehydratase</fullName>
    </submittedName>
</protein>
<dbReference type="PANTHER" id="PTHR43437:SF3">
    <property type="entry name" value="HYDROXYACYL-THIOESTER DEHYDRATASE TYPE 2, MITOCHONDRIAL"/>
    <property type="match status" value="1"/>
</dbReference>
<feature type="domain" description="MaoC-like" evidence="1">
    <location>
        <begin position="20"/>
        <end position="118"/>
    </location>
</feature>
<dbReference type="InterPro" id="IPR050965">
    <property type="entry name" value="UPF0336/Enoyl-CoA_hydratase"/>
</dbReference>
<dbReference type="SUPFAM" id="SSF54637">
    <property type="entry name" value="Thioesterase/thiol ester dehydrase-isomerase"/>
    <property type="match status" value="1"/>
</dbReference>
<dbReference type="CDD" id="cd03449">
    <property type="entry name" value="R_hydratase"/>
    <property type="match status" value="1"/>
</dbReference>
<reference evidence="2 3" key="1">
    <citation type="submission" date="2017-05" db="EMBL/GenBank/DDBJ databases">
        <authorList>
            <person name="Varghese N."/>
            <person name="Submissions S."/>
        </authorList>
    </citation>
    <scope>NUCLEOTIDE SEQUENCE [LARGE SCALE GENOMIC DNA]</scope>
    <source>
        <strain evidence="2 3">CGMCC 1.7287</strain>
    </source>
</reference>
<dbReference type="EMBL" id="FXWV01000004">
    <property type="protein sequence ID" value="SMR73433.1"/>
    <property type="molecule type" value="Genomic_DNA"/>
</dbReference>
<dbReference type="Gene3D" id="3.10.129.10">
    <property type="entry name" value="Hotdog Thioesterase"/>
    <property type="match status" value="1"/>
</dbReference>
<dbReference type="PANTHER" id="PTHR43437">
    <property type="entry name" value="HYDROXYACYL-THIOESTER DEHYDRATASE TYPE 2, MITOCHONDRIAL-RELATED"/>
    <property type="match status" value="1"/>
</dbReference>
<gene>
    <name evidence="2" type="ORF">SAMN04487964_10495</name>
</gene>
<sequence length="152" mass="16903">MERPQPKACMTVADLRIGMSAEKEYSIHYDDAVTFSKISGDWNPAHHDEAYAANSIFRERVAHGMFSVAQFSGLLGMEMPGLGTLWLKQSVEFLRPAFFGRLYRAVVTVKAIDSDTNTVTLSTECFDEQGEKIITGEGVVKPIPLKVKQAME</sequence>
<accession>A0ABY1RYP1</accession>